<comment type="caution">
    <text evidence="6">The sequence shown here is derived from an EMBL/GenBank/DDBJ whole genome shotgun (WGS) entry which is preliminary data.</text>
</comment>
<evidence type="ECO:0000313" key="6">
    <source>
        <dbReference type="EMBL" id="TMR38263.1"/>
    </source>
</evidence>
<sequence length="555" mass="59298">MSERVSRRGFLHLGAATAAGVVASSVLSACGAGSAAPAAKAQGLTIKLPAYTPLSSVLTPDLPGDATGVPEGYLTYPKELFRAVAKPPMSGGTAKIAVQTFSPPPPGRAENPAWQEVEKRLGGTADVQAVSADDWPTKFNTMVAGGTLPDMFTYISSQGVNNLPAFVASQCTDLTALLGGDAVKEYPNLAAIPQVFWKQGIVGGKLYGIPVPRNMVGGFGFYRADMFAAAGVTDLSQISDLDRLFELLKEVTRPKDNRWGLVTATGGVYGLSIFSQLFGAPNGWRLENGKLLHAIETEEYKAAVEYVRKLREAGIVYPGSEGFDQLKRKNEFNAGHAALVYDGLPAFLGPTGFLQTSKKIDPAADPRPITPIGPAAKAFLNNITVSITMLKKSDETRAKELLRVADFFASPFGSEEYTLFNYGVEGTDYKRDGKGAPVLTEQGGRDTAVPWKMIAAPTQALFDSSSQEAVKIMHAAISKMIAVGVEDPTVGLYSPANENKYESLYTMRTDRVTSIVAGRAPVSDLDKLIKDWRAQGGDKARAEFEEALKQSPKVG</sequence>
<accession>A0A5S4GZ65</accession>
<dbReference type="Pfam" id="PF13416">
    <property type="entry name" value="SBP_bac_8"/>
    <property type="match status" value="1"/>
</dbReference>
<evidence type="ECO:0000256" key="3">
    <source>
        <dbReference type="ARBA" id="ARBA00022448"/>
    </source>
</evidence>
<dbReference type="Gene3D" id="3.40.190.10">
    <property type="entry name" value="Periplasmic binding protein-like II"/>
    <property type="match status" value="3"/>
</dbReference>
<name>A0A5S4GZ65_9ACTN</name>
<dbReference type="InterPro" id="IPR050490">
    <property type="entry name" value="Bact_solute-bd_prot1"/>
</dbReference>
<dbReference type="SUPFAM" id="SSF53850">
    <property type="entry name" value="Periplasmic binding protein-like II"/>
    <property type="match status" value="1"/>
</dbReference>
<organism evidence="6 7">
    <name type="scientific">Nonomuraea zeae</name>
    <dbReference type="NCBI Taxonomy" id="1642303"/>
    <lineage>
        <taxon>Bacteria</taxon>
        <taxon>Bacillati</taxon>
        <taxon>Actinomycetota</taxon>
        <taxon>Actinomycetes</taxon>
        <taxon>Streptosporangiales</taxon>
        <taxon>Streptosporangiaceae</taxon>
        <taxon>Nonomuraea</taxon>
    </lineage>
</organism>
<protein>
    <submittedName>
        <fullName evidence="6">Extracellular solute-binding protein</fullName>
    </submittedName>
</protein>
<dbReference type="PANTHER" id="PTHR43649">
    <property type="entry name" value="ARABINOSE-BINDING PROTEIN-RELATED"/>
    <property type="match status" value="1"/>
</dbReference>
<evidence type="ECO:0000256" key="2">
    <source>
        <dbReference type="ARBA" id="ARBA00008520"/>
    </source>
</evidence>
<proteinExistence type="inferred from homology"/>
<keyword evidence="4 5" id="KW-0732">Signal</keyword>
<dbReference type="GO" id="GO:0030313">
    <property type="term" value="C:cell envelope"/>
    <property type="evidence" value="ECO:0007669"/>
    <property type="project" value="UniProtKB-SubCell"/>
</dbReference>
<dbReference type="AlphaFoldDB" id="A0A5S4GZ65"/>
<evidence type="ECO:0000256" key="5">
    <source>
        <dbReference type="SAM" id="SignalP"/>
    </source>
</evidence>
<gene>
    <name evidence="6" type="ORF">ETD85_05265</name>
</gene>
<comment type="subcellular location">
    <subcellularLocation>
        <location evidence="1">Cell envelope</location>
    </subcellularLocation>
</comment>
<dbReference type="InterPro" id="IPR006311">
    <property type="entry name" value="TAT_signal"/>
</dbReference>
<feature type="signal peptide" evidence="5">
    <location>
        <begin position="1"/>
        <end position="28"/>
    </location>
</feature>
<keyword evidence="3" id="KW-0813">Transport</keyword>
<dbReference type="EMBL" id="VCKX01000010">
    <property type="protein sequence ID" value="TMR38263.1"/>
    <property type="molecule type" value="Genomic_DNA"/>
</dbReference>
<dbReference type="PROSITE" id="PS51257">
    <property type="entry name" value="PROKAR_LIPOPROTEIN"/>
    <property type="match status" value="1"/>
</dbReference>
<comment type="similarity">
    <text evidence="2">Belongs to the bacterial solute-binding protein 1 family.</text>
</comment>
<dbReference type="Proteomes" id="UP000306628">
    <property type="component" value="Unassembled WGS sequence"/>
</dbReference>
<dbReference type="PROSITE" id="PS51318">
    <property type="entry name" value="TAT"/>
    <property type="match status" value="1"/>
</dbReference>
<evidence type="ECO:0000256" key="4">
    <source>
        <dbReference type="ARBA" id="ARBA00022729"/>
    </source>
</evidence>
<dbReference type="OrthoDB" id="2513152at2"/>
<reference evidence="6 7" key="1">
    <citation type="submission" date="2019-05" db="EMBL/GenBank/DDBJ databases">
        <title>Draft genome sequence of Nonomuraea zeae DSM 100528.</title>
        <authorList>
            <person name="Saricaoglu S."/>
            <person name="Isik K."/>
        </authorList>
    </citation>
    <scope>NUCLEOTIDE SEQUENCE [LARGE SCALE GENOMIC DNA]</scope>
    <source>
        <strain evidence="6 7">DSM 100528</strain>
    </source>
</reference>
<keyword evidence="7" id="KW-1185">Reference proteome</keyword>
<dbReference type="RefSeq" id="WP_138688454.1">
    <property type="nucleotide sequence ID" value="NZ_JBHSAZ010000046.1"/>
</dbReference>
<dbReference type="PANTHER" id="PTHR43649:SF31">
    <property type="entry name" value="SN-GLYCEROL-3-PHOSPHATE-BINDING PERIPLASMIC PROTEIN UGPB"/>
    <property type="match status" value="1"/>
</dbReference>
<dbReference type="InterPro" id="IPR006059">
    <property type="entry name" value="SBP"/>
</dbReference>
<evidence type="ECO:0000313" key="7">
    <source>
        <dbReference type="Proteomes" id="UP000306628"/>
    </source>
</evidence>
<feature type="chain" id="PRO_5039676880" evidence="5">
    <location>
        <begin position="29"/>
        <end position="555"/>
    </location>
</feature>
<evidence type="ECO:0000256" key="1">
    <source>
        <dbReference type="ARBA" id="ARBA00004196"/>
    </source>
</evidence>